<feature type="domain" description="UNC-45/Cro1/She4 central" evidence="12">
    <location>
        <begin position="326"/>
        <end position="507"/>
    </location>
</feature>
<keyword evidence="5" id="KW-0217">Developmental protein</keyword>
<dbReference type="OrthoDB" id="199930at2759"/>
<dbReference type="Gene3D" id="1.25.10.10">
    <property type="entry name" value="Leucine-rich Repeat Variant"/>
    <property type="match status" value="2"/>
</dbReference>
<keyword evidence="10" id="KW-0143">Chaperone</keyword>
<evidence type="ECO:0000313" key="13">
    <source>
        <dbReference type="EMBL" id="GAV04806.1"/>
    </source>
</evidence>
<proteinExistence type="predicted"/>
<keyword evidence="8" id="KW-0221">Differentiation</keyword>
<dbReference type="Gene3D" id="1.25.40.10">
    <property type="entry name" value="Tetratricopeptide repeat domain"/>
    <property type="match status" value="1"/>
</dbReference>
<comment type="caution">
    <text evidence="13">The sequence shown here is derived from an EMBL/GenBank/DDBJ whole genome shotgun (WGS) entry which is preliminary data.</text>
</comment>
<evidence type="ECO:0000256" key="10">
    <source>
        <dbReference type="ARBA" id="ARBA00023186"/>
    </source>
</evidence>
<evidence type="ECO:0000256" key="7">
    <source>
        <dbReference type="ARBA" id="ARBA00022541"/>
    </source>
</evidence>
<dbReference type="GO" id="GO:0007517">
    <property type="term" value="P:muscle organ development"/>
    <property type="evidence" value="ECO:0007669"/>
    <property type="project" value="UniProtKB-KW"/>
</dbReference>
<evidence type="ECO:0000256" key="11">
    <source>
        <dbReference type="PROSITE-ProRule" id="PRU00339"/>
    </source>
</evidence>
<dbReference type="PANTHER" id="PTHR45994">
    <property type="entry name" value="FI21225P1"/>
    <property type="match status" value="1"/>
</dbReference>
<dbReference type="InterPro" id="IPR000225">
    <property type="entry name" value="Armadillo"/>
</dbReference>
<dbReference type="SMART" id="SM00028">
    <property type="entry name" value="TPR"/>
    <property type="match status" value="3"/>
</dbReference>
<gene>
    <name evidence="13" type="primary">RvY_15029-1</name>
    <name evidence="13" type="synonym">RvY_15029.1</name>
    <name evidence="13" type="ORF">RvY_15029</name>
</gene>
<evidence type="ECO:0000256" key="6">
    <source>
        <dbReference type="ARBA" id="ARBA00022490"/>
    </source>
</evidence>
<dbReference type="GO" id="GO:0048471">
    <property type="term" value="C:perinuclear region of cytoplasm"/>
    <property type="evidence" value="ECO:0007669"/>
    <property type="project" value="UniProtKB-SubCell"/>
</dbReference>
<dbReference type="SUPFAM" id="SSF48452">
    <property type="entry name" value="TPR-like"/>
    <property type="match status" value="1"/>
</dbReference>
<keyword evidence="6" id="KW-0963">Cytoplasm</keyword>
<keyword evidence="7" id="KW-0517">Myogenesis</keyword>
<evidence type="ECO:0000256" key="2">
    <source>
        <dbReference type="ARBA" id="ARBA00004216"/>
    </source>
</evidence>
<protein>
    <recommendedName>
        <fullName evidence="4">Protein unc-45 homolog B</fullName>
    </recommendedName>
</protein>
<dbReference type="InterPro" id="IPR016024">
    <property type="entry name" value="ARM-type_fold"/>
</dbReference>
<accession>A0A1D1VV44</accession>
<organism evidence="13 14">
    <name type="scientific">Ramazzottius varieornatus</name>
    <name type="common">Water bear</name>
    <name type="synonym">Tardigrade</name>
    <dbReference type="NCBI Taxonomy" id="947166"/>
    <lineage>
        <taxon>Eukaryota</taxon>
        <taxon>Metazoa</taxon>
        <taxon>Ecdysozoa</taxon>
        <taxon>Tardigrada</taxon>
        <taxon>Eutardigrada</taxon>
        <taxon>Parachela</taxon>
        <taxon>Hypsibioidea</taxon>
        <taxon>Ramazzottiidae</taxon>
        <taxon>Ramazzottius</taxon>
    </lineage>
</organism>
<dbReference type="InterPro" id="IPR024660">
    <property type="entry name" value="UCS_central_dom"/>
</dbReference>
<dbReference type="EMBL" id="BDGG01000011">
    <property type="protein sequence ID" value="GAV04806.1"/>
    <property type="molecule type" value="Genomic_DNA"/>
</dbReference>
<evidence type="ECO:0000256" key="4">
    <source>
        <dbReference type="ARBA" id="ARBA00020768"/>
    </source>
</evidence>
<dbReference type="InterPro" id="IPR011990">
    <property type="entry name" value="TPR-like_helical_dom_sf"/>
</dbReference>
<dbReference type="InterPro" id="IPR011989">
    <property type="entry name" value="ARM-like"/>
</dbReference>
<dbReference type="GO" id="GO:0051879">
    <property type="term" value="F:Hsp90 protein binding"/>
    <property type="evidence" value="ECO:0007669"/>
    <property type="project" value="TreeGrafter"/>
</dbReference>
<dbReference type="PANTHER" id="PTHR45994:SF1">
    <property type="entry name" value="FI21225P1"/>
    <property type="match status" value="1"/>
</dbReference>
<evidence type="ECO:0000256" key="8">
    <source>
        <dbReference type="ARBA" id="ARBA00022782"/>
    </source>
</evidence>
<evidence type="ECO:0000256" key="9">
    <source>
        <dbReference type="ARBA" id="ARBA00022803"/>
    </source>
</evidence>
<dbReference type="SMART" id="SM00185">
    <property type="entry name" value="ARM"/>
    <property type="match status" value="5"/>
</dbReference>
<comment type="subcellular location">
    <subcellularLocation>
        <location evidence="1">Cytoplasm</location>
        <location evidence="1">Myofibril</location>
        <location evidence="1">Sarcomere</location>
        <location evidence="1">A band</location>
    </subcellularLocation>
    <subcellularLocation>
        <location evidence="2">Cytoplasm</location>
        <location evidence="2">Myofibril</location>
        <location evidence="2">Sarcomere</location>
        <location evidence="2">Z line</location>
    </subcellularLocation>
    <subcellularLocation>
        <location evidence="3">Cytoplasm</location>
        <location evidence="3">Perinuclear region</location>
    </subcellularLocation>
</comment>
<name>A0A1D1VV44_RAMVA</name>
<evidence type="ECO:0000256" key="3">
    <source>
        <dbReference type="ARBA" id="ARBA00004556"/>
    </source>
</evidence>
<dbReference type="GO" id="GO:0031672">
    <property type="term" value="C:A band"/>
    <property type="evidence" value="ECO:0007669"/>
    <property type="project" value="UniProtKB-SubCell"/>
</dbReference>
<keyword evidence="9 11" id="KW-0802">TPR repeat</keyword>
<dbReference type="Proteomes" id="UP000186922">
    <property type="component" value="Unassembled WGS sequence"/>
</dbReference>
<dbReference type="Pfam" id="PF11701">
    <property type="entry name" value="UNC45-central"/>
    <property type="match status" value="1"/>
</dbReference>
<dbReference type="InterPro" id="IPR019734">
    <property type="entry name" value="TPR_rpt"/>
</dbReference>
<sequence>MPGVAGPVTMDDNKSKTKDFISYKQDGNALFKNSKYREALDLYSEALKLAGGEHTSDRAAILKNQAACYLKLEDYRQCAAVASQALELTPNDPKALFRRCQALEKLGKVDEAYKDVRLVAHMEPGDVQVREAVVRLAKQLEELSTKQANTDQKVTDMMKYLSGGETDAEKRRQAASNLVVLAREKSGAERLMDKRAPEQFVKILKDKNADPEVKLTVVRALAELFKGDIPRCRELLRNRIGLPPLADLFCLPNEALVNAVSVAIENSLRTLSGWIDKEKPDKALVKANWEDIDYTMTYLTNLVDRAVLSAAGRNAIVDVLVKNLPEYMSPGMGWTEEFIVKDGIAKLLAPAIVQPDDCKRIQSSLAVTNETRVHVALALHKVYDDLDSDRKRNLFREKAEAFVQGLLRDPDPFTKMQAILAVITLLQGPFDVGNFLLGSQNILEMLFVMATSDDTEHQMIAAEAIVQAASKKDKAAAIIGSAMDILQRLIKSPDDKVKVRALVGLCKAGSSRGVDSSNKPLDKETAKALSETCFTFLSNSTKDFDLRRWAAEGLAYLSLDADVKEALVADRAVLRSLIDLGKTGNQNITYGVVSLFVNLTNSYDKPEIEPEMKELAKFAKQHVPIDDPKDAPEYVQKRITALVEEGVGSALVAVSQTESKGLKESIARVLNVLLENKEHRGLLVQQGVAKVLLKLWQGGTERGKECACQALSRIGITINPEIAFPGQRSWEVLRPILSMLKEEKNALQNFEALLALTNLAQMSESVRQRIVKEGGLSMVEHYLYEDHDMLKRAATQCICNLMLCKEVQEVYIISEADRIKLLLLYCVDEDPDVSKSACGALAMLAEDPRACKKIIQYPVWLDVMKEISVSEDADIRLRGLYIISSLIRNNDQAAEAITSCELLEILMATSQLIGQDNAKARDVAMSALKAAAKKKIIAPNPIYDEEDE</sequence>
<evidence type="ECO:0000256" key="5">
    <source>
        <dbReference type="ARBA" id="ARBA00022473"/>
    </source>
</evidence>
<dbReference type="STRING" id="947166.A0A1D1VV44"/>
<evidence type="ECO:0000313" key="14">
    <source>
        <dbReference type="Proteomes" id="UP000186922"/>
    </source>
</evidence>
<dbReference type="GO" id="GO:0030154">
    <property type="term" value="P:cell differentiation"/>
    <property type="evidence" value="ECO:0007669"/>
    <property type="project" value="UniProtKB-KW"/>
</dbReference>
<feature type="repeat" description="TPR" evidence="11">
    <location>
        <begin position="20"/>
        <end position="53"/>
    </location>
</feature>
<dbReference type="AlphaFoldDB" id="A0A1D1VV44"/>
<dbReference type="GO" id="GO:0030018">
    <property type="term" value="C:Z disc"/>
    <property type="evidence" value="ECO:0007669"/>
    <property type="project" value="UniProtKB-SubCell"/>
</dbReference>
<dbReference type="PROSITE" id="PS50005">
    <property type="entry name" value="TPR"/>
    <property type="match status" value="2"/>
</dbReference>
<evidence type="ECO:0000256" key="1">
    <source>
        <dbReference type="ARBA" id="ARBA00004161"/>
    </source>
</evidence>
<feature type="repeat" description="TPR" evidence="11">
    <location>
        <begin position="59"/>
        <end position="92"/>
    </location>
</feature>
<keyword evidence="14" id="KW-1185">Reference proteome</keyword>
<reference evidence="13 14" key="1">
    <citation type="journal article" date="2016" name="Nat. Commun.">
        <title>Extremotolerant tardigrade genome and improved radiotolerance of human cultured cells by tardigrade-unique protein.</title>
        <authorList>
            <person name="Hashimoto T."/>
            <person name="Horikawa D.D."/>
            <person name="Saito Y."/>
            <person name="Kuwahara H."/>
            <person name="Kozuka-Hata H."/>
            <person name="Shin-I T."/>
            <person name="Minakuchi Y."/>
            <person name="Ohishi K."/>
            <person name="Motoyama A."/>
            <person name="Aizu T."/>
            <person name="Enomoto A."/>
            <person name="Kondo K."/>
            <person name="Tanaka S."/>
            <person name="Hara Y."/>
            <person name="Koshikawa S."/>
            <person name="Sagara H."/>
            <person name="Miura T."/>
            <person name="Yokobori S."/>
            <person name="Miyagawa K."/>
            <person name="Suzuki Y."/>
            <person name="Kubo T."/>
            <person name="Oyama M."/>
            <person name="Kohara Y."/>
            <person name="Fujiyama A."/>
            <person name="Arakawa K."/>
            <person name="Katayama T."/>
            <person name="Toyoda A."/>
            <person name="Kunieda T."/>
        </authorList>
    </citation>
    <scope>NUCLEOTIDE SEQUENCE [LARGE SCALE GENOMIC DNA]</scope>
    <source>
        <strain evidence="13 14">YOKOZUNA-1</strain>
    </source>
</reference>
<dbReference type="SUPFAM" id="SSF48371">
    <property type="entry name" value="ARM repeat"/>
    <property type="match status" value="2"/>
</dbReference>
<evidence type="ECO:0000259" key="12">
    <source>
        <dbReference type="Pfam" id="PF11701"/>
    </source>
</evidence>